<gene>
    <name evidence="1" type="ORF">GCM10023340_32170</name>
</gene>
<dbReference type="Pfam" id="PF11829">
    <property type="entry name" value="DUF3349"/>
    <property type="match status" value="1"/>
</dbReference>
<dbReference type="InterPro" id="IPR044918">
    <property type="entry name" value="DUF3349_helical"/>
</dbReference>
<comment type="caution">
    <text evidence="1">The sequence shown here is derived from an EMBL/GenBank/DDBJ whole genome shotgun (WGS) entry which is preliminary data.</text>
</comment>
<protein>
    <submittedName>
        <fullName evidence="1">DUF3349 domain-containing protein</fullName>
    </submittedName>
</protein>
<keyword evidence="2" id="KW-1185">Reference proteome</keyword>
<accession>A0ABP9PU25</accession>
<dbReference type="RefSeq" id="WP_345460757.1">
    <property type="nucleotide sequence ID" value="NZ_BAABKG010000004.1"/>
</dbReference>
<dbReference type="Gene3D" id="1.10.150.430">
    <property type="entry name" value="DUF3349, helical bundle"/>
    <property type="match status" value="1"/>
</dbReference>
<dbReference type="EMBL" id="BAABKG010000004">
    <property type="protein sequence ID" value="GAA5152212.1"/>
    <property type="molecule type" value="Genomic_DNA"/>
</dbReference>
<name>A0ABP9PU25_9ACTN</name>
<organism evidence="1 2">
    <name type="scientific">Nocardioides marinquilinus</name>
    <dbReference type="NCBI Taxonomy" id="1210400"/>
    <lineage>
        <taxon>Bacteria</taxon>
        <taxon>Bacillati</taxon>
        <taxon>Actinomycetota</taxon>
        <taxon>Actinomycetes</taxon>
        <taxon>Propionibacteriales</taxon>
        <taxon>Nocardioidaceae</taxon>
        <taxon>Nocardioides</taxon>
    </lineage>
</organism>
<proteinExistence type="predicted"/>
<evidence type="ECO:0000313" key="2">
    <source>
        <dbReference type="Proteomes" id="UP001500221"/>
    </source>
</evidence>
<dbReference type="Proteomes" id="UP001500221">
    <property type="component" value="Unassembled WGS sequence"/>
</dbReference>
<evidence type="ECO:0000313" key="1">
    <source>
        <dbReference type="EMBL" id="GAA5152212.1"/>
    </source>
</evidence>
<reference evidence="2" key="1">
    <citation type="journal article" date="2019" name="Int. J. Syst. Evol. Microbiol.">
        <title>The Global Catalogue of Microorganisms (GCM) 10K type strain sequencing project: providing services to taxonomists for standard genome sequencing and annotation.</title>
        <authorList>
            <consortium name="The Broad Institute Genomics Platform"/>
            <consortium name="The Broad Institute Genome Sequencing Center for Infectious Disease"/>
            <person name="Wu L."/>
            <person name="Ma J."/>
        </authorList>
    </citation>
    <scope>NUCLEOTIDE SEQUENCE [LARGE SCALE GENOMIC DNA]</scope>
    <source>
        <strain evidence="2">JCM 18459</strain>
    </source>
</reference>
<dbReference type="InterPro" id="IPR021784">
    <property type="entry name" value="DUF3349"/>
</dbReference>
<sequence>MSGPLARRLSGVVAWLREGYPGGVPAQDYVPLLALLRRRLSDDEVAEVARELASAGLAPAGRADIAVSITRVTDALPSQDDIDRVRDHLAFRGFPGDEA</sequence>